<gene>
    <name evidence="2" type="ORF">GCM10023093_20430</name>
</gene>
<dbReference type="Gene3D" id="3.90.25.10">
    <property type="entry name" value="UDP-galactose 4-epimerase, domain 1"/>
    <property type="match status" value="1"/>
</dbReference>
<reference evidence="3" key="1">
    <citation type="journal article" date="2019" name="Int. J. Syst. Evol. Microbiol.">
        <title>The Global Catalogue of Microorganisms (GCM) 10K type strain sequencing project: providing services to taxonomists for standard genome sequencing and annotation.</title>
        <authorList>
            <consortium name="The Broad Institute Genomics Platform"/>
            <consortium name="The Broad Institute Genome Sequencing Center for Infectious Disease"/>
            <person name="Wu L."/>
            <person name="Ma J."/>
        </authorList>
    </citation>
    <scope>NUCLEOTIDE SEQUENCE [LARGE SCALE GENOMIC DNA]</scope>
    <source>
        <strain evidence="3">JCM 32105</strain>
    </source>
</reference>
<accession>A0ABP8NG35</accession>
<evidence type="ECO:0000313" key="3">
    <source>
        <dbReference type="Proteomes" id="UP001500067"/>
    </source>
</evidence>
<protein>
    <submittedName>
        <fullName evidence="2">NmrA family NAD(P)-binding protein</fullName>
    </submittedName>
</protein>
<organism evidence="2 3">
    <name type="scientific">Nemorincola caseinilytica</name>
    <dbReference type="NCBI Taxonomy" id="2054315"/>
    <lineage>
        <taxon>Bacteria</taxon>
        <taxon>Pseudomonadati</taxon>
        <taxon>Bacteroidota</taxon>
        <taxon>Chitinophagia</taxon>
        <taxon>Chitinophagales</taxon>
        <taxon>Chitinophagaceae</taxon>
        <taxon>Nemorincola</taxon>
    </lineage>
</organism>
<dbReference type="PANTHER" id="PTHR43162">
    <property type="match status" value="1"/>
</dbReference>
<evidence type="ECO:0000313" key="2">
    <source>
        <dbReference type="EMBL" id="GAA4466376.1"/>
    </source>
</evidence>
<dbReference type="Proteomes" id="UP001500067">
    <property type="component" value="Unassembled WGS sequence"/>
</dbReference>
<dbReference type="InterPro" id="IPR016040">
    <property type="entry name" value="NAD(P)-bd_dom"/>
</dbReference>
<keyword evidence="3" id="KW-1185">Reference proteome</keyword>
<dbReference type="SUPFAM" id="SSF51735">
    <property type="entry name" value="NAD(P)-binding Rossmann-fold domains"/>
    <property type="match status" value="1"/>
</dbReference>
<dbReference type="InterPro" id="IPR036291">
    <property type="entry name" value="NAD(P)-bd_dom_sf"/>
</dbReference>
<dbReference type="InterPro" id="IPR051604">
    <property type="entry name" value="Ergot_Alk_Oxidoreductase"/>
</dbReference>
<dbReference type="RefSeq" id="WP_345082596.1">
    <property type="nucleotide sequence ID" value="NZ_BAABFA010000011.1"/>
</dbReference>
<dbReference type="Pfam" id="PF13460">
    <property type="entry name" value="NAD_binding_10"/>
    <property type="match status" value="1"/>
</dbReference>
<comment type="caution">
    <text evidence="2">The sequence shown here is derived from an EMBL/GenBank/DDBJ whole genome shotgun (WGS) entry which is preliminary data.</text>
</comment>
<name>A0ABP8NG35_9BACT</name>
<sequence>MRYVITGSLGHISKPLVTRLVKAAHDVTVITSSADRVKEIEALGAKAAVGRVEDTGFLTRTFTGVDAVYTMVPPKWDAQNWKEHIHSIGKNYAAAIKAAGVKKVVNLSSIGAHMPEGCGPVSGLYGVEAELNALEGTDVLHLRPAFFYYNLLANIGMIKHMGIIGGNYGENTTMALVHPADIATVAGDALLSLAHTGKSVRYIVSDERTTHDIARVLGTAIGRPGLPWVNFRDEDALNGMIQAGLSQEVAANYTEMGAAMASGKMASDYLANRPAMSPTRLEDFAKEFAAAYNS</sequence>
<feature type="domain" description="NAD(P)-binding" evidence="1">
    <location>
        <begin position="7"/>
        <end position="114"/>
    </location>
</feature>
<proteinExistence type="predicted"/>
<evidence type="ECO:0000259" key="1">
    <source>
        <dbReference type="Pfam" id="PF13460"/>
    </source>
</evidence>
<dbReference type="EMBL" id="BAABFA010000011">
    <property type="protein sequence ID" value="GAA4466376.1"/>
    <property type="molecule type" value="Genomic_DNA"/>
</dbReference>
<dbReference type="Gene3D" id="3.40.50.720">
    <property type="entry name" value="NAD(P)-binding Rossmann-like Domain"/>
    <property type="match status" value="1"/>
</dbReference>
<dbReference type="PANTHER" id="PTHR43162:SF1">
    <property type="entry name" value="PRESTALK A DIFFERENTIATION PROTEIN A"/>
    <property type="match status" value="1"/>
</dbReference>